<dbReference type="Proteomes" id="UP000223366">
    <property type="component" value="Unassembled WGS sequence"/>
</dbReference>
<keyword evidence="3" id="KW-1003">Cell membrane</keyword>
<comment type="caution">
    <text evidence="8">The sequence shown here is derived from an EMBL/GenBank/DDBJ whole genome shotgun (WGS) entry which is preliminary data.</text>
</comment>
<gene>
    <name evidence="8" type="ORF">COK99_17135</name>
</gene>
<evidence type="ECO:0000256" key="3">
    <source>
        <dbReference type="ARBA" id="ARBA00022475"/>
    </source>
</evidence>
<keyword evidence="4 7" id="KW-0812">Transmembrane</keyword>
<name>A0A9X7BMJ3_BACTU</name>
<evidence type="ECO:0000256" key="7">
    <source>
        <dbReference type="SAM" id="Phobius"/>
    </source>
</evidence>
<keyword evidence="6 7" id="KW-0472">Membrane</keyword>
<accession>A0A9X7BMJ3</accession>
<dbReference type="AlphaFoldDB" id="A0A9X7BMJ3"/>
<dbReference type="GO" id="GO:0005886">
    <property type="term" value="C:plasma membrane"/>
    <property type="evidence" value="ECO:0007669"/>
    <property type="project" value="UniProtKB-SubCell"/>
</dbReference>
<feature type="transmembrane region" description="Helical" evidence="7">
    <location>
        <begin position="76"/>
        <end position="92"/>
    </location>
</feature>
<organism evidence="8 9">
    <name type="scientific">Bacillus thuringiensis</name>
    <dbReference type="NCBI Taxonomy" id="1428"/>
    <lineage>
        <taxon>Bacteria</taxon>
        <taxon>Bacillati</taxon>
        <taxon>Bacillota</taxon>
        <taxon>Bacilli</taxon>
        <taxon>Bacillales</taxon>
        <taxon>Bacillaceae</taxon>
        <taxon>Bacillus</taxon>
        <taxon>Bacillus cereus group</taxon>
    </lineage>
</organism>
<evidence type="ECO:0000256" key="4">
    <source>
        <dbReference type="ARBA" id="ARBA00022692"/>
    </source>
</evidence>
<keyword evidence="5 7" id="KW-1133">Transmembrane helix</keyword>
<dbReference type="PANTHER" id="PTHR33452">
    <property type="entry name" value="OXIDOREDUCTASE CATD-RELATED"/>
    <property type="match status" value="1"/>
</dbReference>
<proteinExistence type="inferred from homology"/>
<evidence type="ECO:0000313" key="9">
    <source>
        <dbReference type="Proteomes" id="UP000223366"/>
    </source>
</evidence>
<evidence type="ECO:0000256" key="6">
    <source>
        <dbReference type="ARBA" id="ARBA00023136"/>
    </source>
</evidence>
<sequence length="141" mass="15758">MGENQLSNKNELSFFIIRLVLGLTFFAHGLIKFQDGIHNTENFFNSLGIFDWLAYPVAILELVGGILVILGLGTRIISTLFSLLMAGAIITVKFDQGFIGGYEFDLLLLAVSLFFVVNKSQSISLDKFLSNRNKQQQQHTL</sequence>
<comment type="similarity">
    <text evidence="2">Belongs to the DoxX family.</text>
</comment>
<evidence type="ECO:0000256" key="2">
    <source>
        <dbReference type="ARBA" id="ARBA00006679"/>
    </source>
</evidence>
<evidence type="ECO:0000256" key="1">
    <source>
        <dbReference type="ARBA" id="ARBA00004651"/>
    </source>
</evidence>
<dbReference type="InterPro" id="IPR032808">
    <property type="entry name" value="DoxX"/>
</dbReference>
<protein>
    <submittedName>
        <fullName evidence="8">Oxidoreductase</fullName>
    </submittedName>
</protein>
<evidence type="ECO:0000313" key="8">
    <source>
        <dbReference type="EMBL" id="PFV29614.1"/>
    </source>
</evidence>
<feature type="transmembrane region" description="Helical" evidence="7">
    <location>
        <begin position="12"/>
        <end position="31"/>
    </location>
</feature>
<dbReference type="InterPro" id="IPR051907">
    <property type="entry name" value="DoxX-like_oxidoreductase"/>
</dbReference>
<dbReference type="EMBL" id="NVDU01000040">
    <property type="protein sequence ID" value="PFV29614.1"/>
    <property type="molecule type" value="Genomic_DNA"/>
</dbReference>
<evidence type="ECO:0000256" key="5">
    <source>
        <dbReference type="ARBA" id="ARBA00022989"/>
    </source>
</evidence>
<comment type="subcellular location">
    <subcellularLocation>
        <location evidence="1">Cell membrane</location>
        <topology evidence="1">Multi-pass membrane protein</topology>
    </subcellularLocation>
</comment>
<reference evidence="8 9" key="1">
    <citation type="submission" date="2017-09" db="EMBL/GenBank/DDBJ databases">
        <title>Large-scale bioinformatics analysis of Bacillus genomes uncovers conserved roles of natural products in bacterial physiology.</title>
        <authorList>
            <consortium name="Agbiome Team Llc"/>
            <person name="Bleich R.M."/>
            <person name="Grubbs K.J."/>
            <person name="Santa Maria K.C."/>
            <person name="Allen S.E."/>
            <person name="Farag S."/>
            <person name="Shank E.A."/>
            <person name="Bowers A."/>
        </authorList>
    </citation>
    <scope>NUCLEOTIDE SEQUENCE [LARGE SCALE GENOMIC DNA]</scope>
    <source>
        <strain evidence="8 9">AFS060060</strain>
    </source>
</reference>
<dbReference type="PANTHER" id="PTHR33452:SF1">
    <property type="entry name" value="INNER MEMBRANE PROTEIN YPHA-RELATED"/>
    <property type="match status" value="1"/>
</dbReference>
<feature type="transmembrane region" description="Helical" evidence="7">
    <location>
        <begin position="43"/>
        <end position="69"/>
    </location>
</feature>
<dbReference type="Pfam" id="PF07681">
    <property type="entry name" value="DoxX"/>
    <property type="match status" value="1"/>
</dbReference>